<dbReference type="Proteomes" id="UP000243459">
    <property type="component" value="Chromosome 4"/>
</dbReference>
<dbReference type="AlphaFoldDB" id="A0A5P1F7X1"/>
<proteinExistence type="predicted"/>
<organism evidence="1 2">
    <name type="scientific">Asparagus officinalis</name>
    <name type="common">Garden asparagus</name>
    <dbReference type="NCBI Taxonomy" id="4686"/>
    <lineage>
        <taxon>Eukaryota</taxon>
        <taxon>Viridiplantae</taxon>
        <taxon>Streptophyta</taxon>
        <taxon>Embryophyta</taxon>
        <taxon>Tracheophyta</taxon>
        <taxon>Spermatophyta</taxon>
        <taxon>Magnoliopsida</taxon>
        <taxon>Liliopsida</taxon>
        <taxon>Asparagales</taxon>
        <taxon>Asparagaceae</taxon>
        <taxon>Asparagoideae</taxon>
        <taxon>Asparagus</taxon>
    </lineage>
</organism>
<dbReference type="Gramene" id="ONK72829">
    <property type="protein sequence ID" value="ONK72829"/>
    <property type="gene ID" value="A4U43_C04F23660"/>
</dbReference>
<name>A0A5P1F7X1_ASPOF</name>
<protein>
    <submittedName>
        <fullName evidence="1">Uncharacterized protein</fullName>
    </submittedName>
</protein>
<dbReference type="EMBL" id="CM007384">
    <property type="protein sequence ID" value="ONK72829.1"/>
    <property type="molecule type" value="Genomic_DNA"/>
</dbReference>
<sequence>MAEFAYFENLSASVAPEGFKPYESCLKVLKHHLGESTCALGRKEYQKFEESEEAPFEEAAGYEGSYDFAEPAFHAQYAPSQLDFTAKEEIEEEVEELTRATIPRISKPAKTMVQTKDVGTQVEGAPILTMAIITVIASIPALTNLEPVVEAPITVAMALPPIHSHISAAPELTPTLVIVATGASSQVYAMMSTTEETLLYPVVKM</sequence>
<keyword evidence="2" id="KW-1185">Reference proteome</keyword>
<evidence type="ECO:0000313" key="1">
    <source>
        <dbReference type="EMBL" id="ONK72829.1"/>
    </source>
</evidence>
<gene>
    <name evidence="1" type="ORF">A4U43_C04F23660</name>
</gene>
<reference evidence="2" key="1">
    <citation type="journal article" date="2017" name="Nat. Commun.">
        <title>The asparagus genome sheds light on the origin and evolution of a young Y chromosome.</title>
        <authorList>
            <person name="Harkess A."/>
            <person name="Zhou J."/>
            <person name="Xu C."/>
            <person name="Bowers J.E."/>
            <person name="Van der Hulst R."/>
            <person name="Ayyampalayam S."/>
            <person name="Mercati F."/>
            <person name="Riccardi P."/>
            <person name="McKain M.R."/>
            <person name="Kakrana A."/>
            <person name="Tang H."/>
            <person name="Ray J."/>
            <person name="Groenendijk J."/>
            <person name="Arikit S."/>
            <person name="Mathioni S.M."/>
            <person name="Nakano M."/>
            <person name="Shan H."/>
            <person name="Telgmann-Rauber A."/>
            <person name="Kanno A."/>
            <person name="Yue Z."/>
            <person name="Chen H."/>
            <person name="Li W."/>
            <person name="Chen Y."/>
            <person name="Xu X."/>
            <person name="Zhang Y."/>
            <person name="Luo S."/>
            <person name="Chen H."/>
            <person name="Gao J."/>
            <person name="Mao Z."/>
            <person name="Pires J.C."/>
            <person name="Luo M."/>
            <person name="Kudrna D."/>
            <person name="Wing R.A."/>
            <person name="Meyers B.C."/>
            <person name="Yi K."/>
            <person name="Kong H."/>
            <person name="Lavrijsen P."/>
            <person name="Sunseri F."/>
            <person name="Falavigna A."/>
            <person name="Ye Y."/>
            <person name="Leebens-Mack J.H."/>
            <person name="Chen G."/>
        </authorList>
    </citation>
    <scope>NUCLEOTIDE SEQUENCE [LARGE SCALE GENOMIC DNA]</scope>
    <source>
        <strain evidence="2">cv. DH0086</strain>
    </source>
</reference>
<evidence type="ECO:0000313" key="2">
    <source>
        <dbReference type="Proteomes" id="UP000243459"/>
    </source>
</evidence>
<accession>A0A5P1F7X1</accession>